<dbReference type="PROSITE" id="PS50928">
    <property type="entry name" value="ABC_TM1"/>
    <property type="match status" value="1"/>
</dbReference>
<comment type="similarity">
    <text evidence="7">Belongs to the binding-protein-dependent transport system permease family.</text>
</comment>
<feature type="transmembrane region" description="Helical" evidence="7">
    <location>
        <begin position="12"/>
        <end position="30"/>
    </location>
</feature>
<dbReference type="PANTHER" id="PTHR43163">
    <property type="entry name" value="DIPEPTIDE TRANSPORT SYSTEM PERMEASE PROTEIN DPPB-RELATED"/>
    <property type="match status" value="1"/>
</dbReference>
<dbReference type="Pfam" id="PF00528">
    <property type="entry name" value="BPD_transp_1"/>
    <property type="match status" value="1"/>
</dbReference>
<feature type="domain" description="ABC transmembrane type-1" evidence="8">
    <location>
        <begin position="97"/>
        <end position="312"/>
    </location>
</feature>
<feature type="transmembrane region" description="Helical" evidence="7">
    <location>
        <begin position="185"/>
        <end position="203"/>
    </location>
</feature>
<protein>
    <submittedName>
        <fullName evidence="9">ABC transporter permease</fullName>
    </submittedName>
</protein>
<dbReference type="SUPFAM" id="SSF161098">
    <property type="entry name" value="MetI-like"/>
    <property type="match status" value="1"/>
</dbReference>
<dbReference type="InterPro" id="IPR000515">
    <property type="entry name" value="MetI-like"/>
</dbReference>
<dbReference type="EMBL" id="CP098747">
    <property type="protein sequence ID" value="USG62511.1"/>
    <property type="molecule type" value="Genomic_DNA"/>
</dbReference>
<keyword evidence="3" id="KW-1003">Cell membrane</keyword>
<dbReference type="InterPro" id="IPR035906">
    <property type="entry name" value="MetI-like_sf"/>
</dbReference>
<keyword evidence="6 7" id="KW-0472">Membrane</keyword>
<evidence type="ECO:0000256" key="4">
    <source>
        <dbReference type="ARBA" id="ARBA00022692"/>
    </source>
</evidence>
<accession>A0ABY4W5N6</accession>
<feature type="transmembrane region" description="Helical" evidence="7">
    <location>
        <begin position="243"/>
        <end position="271"/>
    </location>
</feature>
<evidence type="ECO:0000256" key="2">
    <source>
        <dbReference type="ARBA" id="ARBA00022448"/>
    </source>
</evidence>
<gene>
    <name evidence="9" type="ORF">NBZ79_05930</name>
</gene>
<dbReference type="Pfam" id="PF19300">
    <property type="entry name" value="BPD_transp_1_N"/>
    <property type="match status" value="1"/>
</dbReference>
<keyword evidence="2 7" id="KW-0813">Transport</keyword>
<evidence type="ECO:0000313" key="9">
    <source>
        <dbReference type="EMBL" id="USG62511.1"/>
    </source>
</evidence>
<feature type="transmembrane region" description="Helical" evidence="7">
    <location>
        <begin position="133"/>
        <end position="165"/>
    </location>
</feature>
<evidence type="ECO:0000256" key="6">
    <source>
        <dbReference type="ARBA" id="ARBA00023136"/>
    </source>
</evidence>
<dbReference type="InterPro" id="IPR045621">
    <property type="entry name" value="BPD_transp_1_N"/>
</dbReference>
<feature type="transmembrane region" description="Helical" evidence="7">
    <location>
        <begin position="291"/>
        <end position="312"/>
    </location>
</feature>
<name>A0ABY4W5N6_9PROT</name>
<evidence type="ECO:0000256" key="5">
    <source>
        <dbReference type="ARBA" id="ARBA00022989"/>
    </source>
</evidence>
<dbReference type="PANTHER" id="PTHR43163:SF6">
    <property type="entry name" value="DIPEPTIDE TRANSPORT SYSTEM PERMEASE PROTEIN DPPB-RELATED"/>
    <property type="match status" value="1"/>
</dbReference>
<dbReference type="CDD" id="cd06261">
    <property type="entry name" value="TM_PBP2"/>
    <property type="match status" value="1"/>
</dbReference>
<reference evidence="9" key="1">
    <citation type="submission" date="2022-06" db="EMBL/GenBank/DDBJ databases">
        <title>Sneathiella actinostolidae sp. nov., isolated from a sea anemonein the Western Pacific Ocean.</title>
        <authorList>
            <person name="Wei M.J."/>
        </authorList>
    </citation>
    <scope>NUCLEOTIDE SEQUENCE</scope>
    <source>
        <strain evidence="9">PHK-P5</strain>
    </source>
</reference>
<evidence type="ECO:0000313" key="10">
    <source>
        <dbReference type="Proteomes" id="UP001056291"/>
    </source>
</evidence>
<dbReference type="Gene3D" id="1.10.3720.10">
    <property type="entry name" value="MetI-like"/>
    <property type="match status" value="1"/>
</dbReference>
<evidence type="ECO:0000256" key="1">
    <source>
        <dbReference type="ARBA" id="ARBA00004651"/>
    </source>
</evidence>
<evidence type="ECO:0000256" key="3">
    <source>
        <dbReference type="ARBA" id="ARBA00022475"/>
    </source>
</evidence>
<evidence type="ECO:0000256" key="7">
    <source>
        <dbReference type="RuleBase" id="RU363032"/>
    </source>
</evidence>
<keyword evidence="10" id="KW-1185">Reference proteome</keyword>
<organism evidence="9 10">
    <name type="scientific">Sneathiella marina</name>
    <dbReference type="NCBI Taxonomy" id="2950108"/>
    <lineage>
        <taxon>Bacteria</taxon>
        <taxon>Pseudomonadati</taxon>
        <taxon>Pseudomonadota</taxon>
        <taxon>Alphaproteobacteria</taxon>
        <taxon>Sneathiellales</taxon>
        <taxon>Sneathiellaceae</taxon>
        <taxon>Sneathiella</taxon>
    </lineage>
</organism>
<keyword evidence="5 7" id="KW-1133">Transmembrane helix</keyword>
<dbReference type="Proteomes" id="UP001056291">
    <property type="component" value="Chromosome"/>
</dbReference>
<comment type="subcellular location">
    <subcellularLocation>
        <location evidence="1 7">Cell membrane</location>
        <topology evidence="1 7">Multi-pass membrane protein</topology>
    </subcellularLocation>
</comment>
<sequence>MVKSLSKRIGNAVALLLAVLILNFTLIHIAPGDPVEVLAGEMGGATPELLAEIRASFGLDQPFHVQLLTYLGNVLQGDLGYSYYYDMPVTNLILERIGATLLLVVTALLFALFIGTALGIASAQKRNSFLSHLVTVISLAGFSAPVFWVGIMLILLFAVAIPILPVAGMVSADTPSGSFAYILDVARHLVLPVLTLASIYLAFYSRLSRASMLEVLESDYVRTARAKGLSRFLVVYKHALRNAILPVVTFAGLQFAQVISGAVLVETVFAWPGLGTLAFESILRRDSPTLLGILFFSALLVLIVNILIDITYRLIDPRISAK</sequence>
<proteinExistence type="inferred from homology"/>
<evidence type="ECO:0000259" key="8">
    <source>
        <dbReference type="PROSITE" id="PS50928"/>
    </source>
</evidence>
<dbReference type="RefSeq" id="WP_251936336.1">
    <property type="nucleotide sequence ID" value="NZ_CP098747.1"/>
</dbReference>
<keyword evidence="4 7" id="KW-0812">Transmembrane</keyword>
<feature type="transmembrane region" description="Helical" evidence="7">
    <location>
        <begin position="97"/>
        <end position="121"/>
    </location>
</feature>